<gene>
    <name evidence="1" type="ORF">NF27_BK00040</name>
</gene>
<sequence length="61" mass="7204">MSKKEKEIQVSNEEYILISTTDDEKDYGYEADYLSGEEYLEIIRAIKKENSYVQNTQEDSE</sequence>
<dbReference type="STRING" id="86105.NF27_BK00040"/>
<evidence type="ECO:0000313" key="1">
    <source>
        <dbReference type="EMBL" id="KIE06083.1"/>
    </source>
</evidence>
<dbReference type="RefSeq" id="WP_039454648.1">
    <property type="nucleotide sequence ID" value="NZ_JSWE01000036.1"/>
</dbReference>
<reference evidence="1 2" key="1">
    <citation type="submission" date="2014-11" db="EMBL/GenBank/DDBJ databases">
        <title>A Rickettsiales Symbiont of Amoebae With Ancient Features.</title>
        <authorList>
            <person name="Schulz F."/>
            <person name="Martijn J."/>
            <person name="Wascher F."/>
            <person name="Kostanjsek R."/>
            <person name="Ettema T.J."/>
            <person name="Horn M."/>
        </authorList>
    </citation>
    <scope>NUCLEOTIDE SEQUENCE [LARGE SCALE GENOMIC DNA]</scope>
    <source>
        <strain evidence="1 2">UWC36</strain>
    </source>
</reference>
<dbReference type="EMBL" id="JSWE01000036">
    <property type="protein sequence ID" value="KIE06083.1"/>
    <property type="molecule type" value="Genomic_DNA"/>
</dbReference>
<comment type="caution">
    <text evidence="1">The sequence shown here is derived from an EMBL/GenBank/DDBJ whole genome shotgun (WGS) entry which is preliminary data.</text>
</comment>
<organism evidence="1 2">
    <name type="scientific">Candidatus Jidaibacter acanthamoebae</name>
    <dbReference type="NCBI Taxonomy" id="86105"/>
    <lineage>
        <taxon>Bacteria</taxon>
        <taxon>Pseudomonadati</taxon>
        <taxon>Pseudomonadota</taxon>
        <taxon>Alphaproteobacteria</taxon>
        <taxon>Rickettsiales</taxon>
        <taxon>Candidatus Midichloriaceae</taxon>
        <taxon>Candidatus Jidaibacter</taxon>
    </lineage>
</organism>
<keyword evidence="2" id="KW-1185">Reference proteome</keyword>
<protein>
    <submittedName>
        <fullName evidence="1">Uncharacterized protein</fullName>
    </submittedName>
</protein>
<accession>A0A0C1QQB8</accession>
<name>A0A0C1QQB8_9RICK</name>
<dbReference type="AlphaFoldDB" id="A0A0C1QQB8"/>
<proteinExistence type="predicted"/>
<dbReference type="Proteomes" id="UP000031258">
    <property type="component" value="Unassembled WGS sequence"/>
</dbReference>
<evidence type="ECO:0000313" key="2">
    <source>
        <dbReference type="Proteomes" id="UP000031258"/>
    </source>
</evidence>
<dbReference type="OrthoDB" id="9860427at2"/>